<keyword evidence="2" id="KW-1133">Transmembrane helix</keyword>
<dbReference type="PANTHER" id="PTHR34512">
    <property type="entry name" value="CELL SURFACE PROTEIN"/>
    <property type="match status" value="1"/>
</dbReference>
<dbReference type="InterPro" id="IPR002372">
    <property type="entry name" value="PQQ_rpt_dom"/>
</dbReference>
<feature type="region of interest" description="Disordered" evidence="1">
    <location>
        <begin position="1446"/>
        <end position="1465"/>
    </location>
</feature>
<reference evidence="5" key="1">
    <citation type="submission" date="2016-10" db="EMBL/GenBank/DDBJ databases">
        <authorList>
            <person name="Varghese N."/>
            <person name="Submissions S."/>
        </authorList>
    </citation>
    <scope>NUCLEOTIDE SEQUENCE [LARGE SCALE GENOMIC DNA]</scope>
    <source>
        <strain evidence="5">DSM 26348</strain>
    </source>
</reference>
<dbReference type="SMART" id="SM00564">
    <property type="entry name" value="PQQ"/>
    <property type="match status" value="4"/>
</dbReference>
<sequence length="1465" mass="161589">MSTKVADTAESVTLTGVAAAVFVGSIRALAGCLLFWFAAFPAWGESTAPSAGAAAQPADNFTKSMLLERDRTAERTLRDVLLAIPQQDWSAIASRLQEVTESRDAALVRFDDVLCSKNVAVASVCERLPLAGRAAVLRLSEPLAQAELDRALRSSDTAVLLNVARRYSHTATGVIARKLYQQTQRDRGSIALSVTAPKENAVRLPQSDAAWSVNFELPLRSRETLQEIHHSLRQSGLNPYPTFDLITGDDVLLVTQPAARLAIHPTNGQVLWSRPIAGYGPQWLREPGELLDSNRVRLFTMTVAHRVFGEAVTARTAADDSRFCFVESLMDEKIWSQAKAPPSDTELAHPFPANQLVCVDQSTGNVHWTFSGSPPQTVSFSGTPVLTNGTVDVVGESRTTKTLSLYRLDAASGELLVAHELGQSLLPLGEDVHRQEIDCQVFVDGDAVICPTAAGALFALDALTGDALWVHRYPRSDAVEIPAELEQTLHRSGFEWWNSWQTSQLLPIGDLLVSITPDRDELVALNRATGHVAWTIPRRDGLSIACADEQQGVVVIGETNARAFDRQTGHLRWESSIPHPGGLGVVQGSTYRFPILNDGSAELDLKTGKLHTDIASAAAFAPPDGVLPHALRPRNFVAAKGTVFDIRAYELRPLHASARPDSSPLNSARQAFASGNRLEAVRLLREQLSAAPETTVSLVRSTLLGMLSAMLPTAHTDGARNDLSTEITQLTTTPYERAAWRQLQARAAQQRGDLAAFAHLWLTAPDDELETPLAAIDETSRSRLDRWFQAEALQVAKTPDSKLPEEIQTWLATNAADDSRPALAEKLGSTPWGQQLRLRFPAHGDTLRERIHSQLRLLDQANSPDPELAAGAAWRLFERYQRQGDLLDAARWLNRLAVFPPHLLLPDGRSVEDVCRAEVASLQQAIEADSALSPWPSTRPRTEIKPRGSREVYLVPVPVAAPHGSTFDRVNVEIDYPGHQAVRFHGSSWSRPWYARLPKTLRNLRYDVQLDRAWGFEQLLVLQTGSELFGITPFNLKGDPRAFTLWPPEKQTIDTLGDRDNLMLTFLNDPQPQRPGFVTPLSRRIDEFHHCVAAVGPVRSGYLCLQQQGMLVALDTATGEELWRRYDLPARADVYGDDHQITVASPVERDVLICSAIDGRVLDRLTRQHHPASVLAAAGTRLILVEGDRPSSTFQDDEQAEVDATDEDKEADGPPVKTEEVTLKCLDIAAGNTLWQRQWPALSIPFAVDNHWLGMLSPGGHLELFSQSTGETVAAHQVFVPNHIDKIVCSVGESDVIVIISDQITDRGLLSMMQIRGGYRRPQVNGPGYCFDRETGVQKWTRWFEDTEFPVDQPLGLPILVTAEARAALPREEPKSDDPDAPPAEPIREPGVRIRCLDRHTGELLEEFRNPDEAMPYYSVLANRSQSEIRLQTLRTRLEIDYSLQARVPGNPPVTPDQETPDARD</sequence>
<evidence type="ECO:0000259" key="3">
    <source>
        <dbReference type="Pfam" id="PF13360"/>
    </source>
</evidence>
<dbReference type="RefSeq" id="WP_092052303.1">
    <property type="nucleotide sequence ID" value="NZ_FOQD01000013.1"/>
</dbReference>
<dbReference type="Proteomes" id="UP000199518">
    <property type="component" value="Unassembled WGS sequence"/>
</dbReference>
<dbReference type="InterPro" id="IPR015943">
    <property type="entry name" value="WD40/YVTN_repeat-like_dom_sf"/>
</dbReference>
<organism evidence="4 5">
    <name type="scientific">Planctomicrobium piriforme</name>
    <dbReference type="NCBI Taxonomy" id="1576369"/>
    <lineage>
        <taxon>Bacteria</taxon>
        <taxon>Pseudomonadati</taxon>
        <taxon>Planctomycetota</taxon>
        <taxon>Planctomycetia</taxon>
        <taxon>Planctomycetales</taxon>
        <taxon>Planctomycetaceae</taxon>
        <taxon>Planctomicrobium</taxon>
    </lineage>
</organism>
<dbReference type="EMBL" id="FOQD01000013">
    <property type="protein sequence ID" value="SFI88175.1"/>
    <property type="molecule type" value="Genomic_DNA"/>
</dbReference>
<name>A0A1I3LUJ1_9PLAN</name>
<feature type="transmembrane region" description="Helical" evidence="2">
    <location>
        <begin position="12"/>
        <end position="37"/>
    </location>
</feature>
<dbReference type="Pfam" id="PF13360">
    <property type="entry name" value="PQQ_2"/>
    <property type="match status" value="2"/>
</dbReference>
<accession>A0A1I3LUJ1</accession>
<dbReference type="InterPro" id="IPR011047">
    <property type="entry name" value="Quinoprotein_ADH-like_sf"/>
</dbReference>
<feature type="region of interest" description="Disordered" evidence="1">
    <location>
        <begin position="1369"/>
        <end position="1389"/>
    </location>
</feature>
<dbReference type="SUPFAM" id="SSF50998">
    <property type="entry name" value="Quinoprotein alcohol dehydrogenase-like"/>
    <property type="match status" value="2"/>
</dbReference>
<dbReference type="STRING" id="1576369.SAMN05421753_11364"/>
<gene>
    <name evidence="4" type="ORF">SAMN05421753_11364</name>
</gene>
<dbReference type="Gene3D" id="2.130.10.10">
    <property type="entry name" value="YVTN repeat-like/Quinoprotein amine dehydrogenase"/>
    <property type="match status" value="2"/>
</dbReference>
<dbReference type="OrthoDB" id="234904at2"/>
<evidence type="ECO:0000313" key="5">
    <source>
        <dbReference type="Proteomes" id="UP000199518"/>
    </source>
</evidence>
<keyword evidence="2" id="KW-0812">Transmembrane</keyword>
<feature type="region of interest" description="Disordered" evidence="1">
    <location>
        <begin position="1190"/>
        <end position="1216"/>
    </location>
</feature>
<proteinExistence type="predicted"/>
<keyword evidence="2" id="KW-0472">Membrane</keyword>
<dbReference type="InterPro" id="IPR018391">
    <property type="entry name" value="PQQ_b-propeller_rpt"/>
</dbReference>
<evidence type="ECO:0000256" key="2">
    <source>
        <dbReference type="SAM" id="Phobius"/>
    </source>
</evidence>
<feature type="compositionally biased region" description="Basic and acidic residues" evidence="1">
    <location>
        <begin position="1369"/>
        <end position="1378"/>
    </location>
</feature>
<keyword evidence="5" id="KW-1185">Reference proteome</keyword>
<evidence type="ECO:0000256" key="1">
    <source>
        <dbReference type="SAM" id="MobiDB-lite"/>
    </source>
</evidence>
<evidence type="ECO:0000313" key="4">
    <source>
        <dbReference type="EMBL" id="SFI88175.1"/>
    </source>
</evidence>
<feature type="domain" description="Pyrrolo-quinoline quinone repeat" evidence="3">
    <location>
        <begin position="356"/>
        <end position="476"/>
    </location>
</feature>
<dbReference type="PANTHER" id="PTHR34512:SF30">
    <property type="entry name" value="OUTER MEMBRANE PROTEIN ASSEMBLY FACTOR BAMB"/>
    <property type="match status" value="1"/>
</dbReference>
<feature type="compositionally biased region" description="Acidic residues" evidence="1">
    <location>
        <begin position="1195"/>
        <end position="1210"/>
    </location>
</feature>
<protein>
    <submittedName>
        <fullName evidence="4">Outer membrane protein assembly factor BamB, contains PQQ-like beta-propeller repeat</fullName>
    </submittedName>
</protein>
<feature type="domain" description="Pyrrolo-quinoline quinone repeat" evidence="3">
    <location>
        <begin position="493"/>
        <end position="579"/>
    </location>
</feature>